<evidence type="ECO:0000256" key="1">
    <source>
        <dbReference type="SAM" id="MobiDB-lite"/>
    </source>
</evidence>
<protein>
    <recommendedName>
        <fullName evidence="6">Mid2 domain-containing protein</fullName>
    </recommendedName>
</protein>
<keyword evidence="2" id="KW-0812">Transmembrane</keyword>
<evidence type="ECO:0000313" key="5">
    <source>
        <dbReference type="Proteomes" id="UP000078512"/>
    </source>
</evidence>
<proteinExistence type="predicted"/>
<gene>
    <name evidence="4" type="ORF">K457DRAFT_21364</name>
</gene>
<dbReference type="OrthoDB" id="2440626at2759"/>
<keyword evidence="3" id="KW-0732">Signal</keyword>
<organism evidence="4 5">
    <name type="scientific">Linnemannia elongata AG-77</name>
    <dbReference type="NCBI Taxonomy" id="1314771"/>
    <lineage>
        <taxon>Eukaryota</taxon>
        <taxon>Fungi</taxon>
        <taxon>Fungi incertae sedis</taxon>
        <taxon>Mucoromycota</taxon>
        <taxon>Mortierellomycotina</taxon>
        <taxon>Mortierellomycetes</taxon>
        <taxon>Mortierellales</taxon>
        <taxon>Mortierellaceae</taxon>
        <taxon>Linnemannia</taxon>
    </lineage>
</organism>
<dbReference type="Proteomes" id="UP000078512">
    <property type="component" value="Unassembled WGS sequence"/>
</dbReference>
<evidence type="ECO:0008006" key="6">
    <source>
        <dbReference type="Google" id="ProtNLM"/>
    </source>
</evidence>
<evidence type="ECO:0000256" key="3">
    <source>
        <dbReference type="SAM" id="SignalP"/>
    </source>
</evidence>
<keyword evidence="2" id="KW-0472">Membrane</keyword>
<dbReference type="EMBL" id="KV442059">
    <property type="protein sequence ID" value="OAQ27139.1"/>
    <property type="molecule type" value="Genomic_DNA"/>
</dbReference>
<feature type="signal peptide" evidence="3">
    <location>
        <begin position="1"/>
        <end position="19"/>
    </location>
</feature>
<reference evidence="4 5" key="1">
    <citation type="submission" date="2016-05" db="EMBL/GenBank/DDBJ databases">
        <title>Genome sequencing reveals origins of a unique bacterial endosymbiosis in the earliest lineages of terrestrial Fungi.</title>
        <authorList>
            <consortium name="DOE Joint Genome Institute"/>
            <person name="Uehling J."/>
            <person name="Gryganskyi A."/>
            <person name="Hameed K."/>
            <person name="Tschaplinski T."/>
            <person name="Misztal P."/>
            <person name="Wu S."/>
            <person name="Desiro A."/>
            <person name="Vande Pol N."/>
            <person name="Du Z.-Y."/>
            <person name="Zienkiewicz A."/>
            <person name="Zienkiewicz K."/>
            <person name="Morin E."/>
            <person name="Tisserant E."/>
            <person name="Splivallo R."/>
            <person name="Hainaut M."/>
            <person name="Henrissat B."/>
            <person name="Ohm R."/>
            <person name="Kuo A."/>
            <person name="Yan J."/>
            <person name="Lipzen A."/>
            <person name="Nolan M."/>
            <person name="Labutti K."/>
            <person name="Barry K."/>
            <person name="Goldstein A."/>
            <person name="Labbe J."/>
            <person name="Schadt C."/>
            <person name="Tuskan G."/>
            <person name="Grigoriev I."/>
            <person name="Martin F."/>
            <person name="Vilgalys R."/>
            <person name="Bonito G."/>
        </authorList>
    </citation>
    <scope>NUCLEOTIDE SEQUENCE [LARGE SCALE GENOMIC DNA]</scope>
    <source>
        <strain evidence="4 5">AG-77</strain>
    </source>
</reference>
<evidence type="ECO:0000313" key="4">
    <source>
        <dbReference type="EMBL" id="OAQ27139.1"/>
    </source>
</evidence>
<feature type="chain" id="PRO_5008276207" description="Mid2 domain-containing protein" evidence="3">
    <location>
        <begin position="20"/>
        <end position="541"/>
    </location>
</feature>
<name>A0A197JS41_9FUNG</name>
<feature type="region of interest" description="Disordered" evidence="1">
    <location>
        <begin position="57"/>
        <end position="94"/>
    </location>
</feature>
<sequence length="541" mass="57879">MSPLNTLLLLAVLATSARHSNKNNLLALVQASPYQDAAHYALPPNIYDNIPPGLTTPTSFRTYPTPAPAPASPVEQRDAPSSPPPAGTESGPTGFDITAPLVNSIYTPGSGLIMTWSNNEVVFQDSWVPPQAILDLITHDVNFSNSPLLTKEDMRNLAKMKVQDLRATQQANAIKDSPVLLKSLRLLSWPLSDSDGNGEGHGAVTTTTTTETTAMTTLTKTMSGLSAKILSEPGFNLLSSTNNNSSPARLTILGTSGGALLWTIPADWEYEGEFEIEIATTEGTPGRHTSRSFWILRDAVTRQLNPQYNLPSMDQQQQALLDAKGAARTRADLQRQKDMGVFLGVAAMMAAVVLVGLGVVVGMYRRKWAAQEAAAVTNRGCGSLPSSRRSSSSNLESVACCAGPSDDSIKRTLSTTTVARNQYAEYTSSSRAGILSVKEQQRQSLLDPLQGDEDAHSPKDLNLNLSEETLHGVIIKDDNDNDNDNDEDEKTTTGESGIVVVAGGGEGSVSATPVDETFVDLPLYEHGNNDSALTLSNEKRS</sequence>
<feature type="transmembrane region" description="Helical" evidence="2">
    <location>
        <begin position="339"/>
        <end position="361"/>
    </location>
</feature>
<dbReference type="AlphaFoldDB" id="A0A197JS41"/>
<keyword evidence="5" id="KW-1185">Reference proteome</keyword>
<accession>A0A197JS41</accession>
<feature type="compositionally biased region" description="Acidic residues" evidence="1">
    <location>
        <begin position="479"/>
        <end position="489"/>
    </location>
</feature>
<feature type="region of interest" description="Disordered" evidence="1">
    <location>
        <begin position="473"/>
        <end position="512"/>
    </location>
</feature>
<feature type="region of interest" description="Disordered" evidence="1">
    <location>
        <begin position="379"/>
        <end position="403"/>
    </location>
</feature>
<evidence type="ECO:0000256" key="2">
    <source>
        <dbReference type="SAM" id="Phobius"/>
    </source>
</evidence>
<keyword evidence="2" id="KW-1133">Transmembrane helix</keyword>